<reference evidence="2" key="1">
    <citation type="submission" date="2020-10" db="EMBL/GenBank/DDBJ databases">
        <authorList>
            <person name="Han B."/>
            <person name="Lu T."/>
            <person name="Zhao Q."/>
            <person name="Huang X."/>
            <person name="Zhao Y."/>
        </authorList>
    </citation>
    <scope>NUCLEOTIDE SEQUENCE</scope>
</reference>
<dbReference type="AlphaFoldDB" id="A0A811SGY2"/>
<accession>A0A811SGY2</accession>
<sequence length="131" mass="13643">MVSASAAFGFSYLYLCLTFAALELSTFLDSHSGAGKGTTTCAEAPLFHITAEVLPPLAAVVVLFVAVALTYRHLSHRHAYAIPMAGAGNGRRPISGSGLIMFVLCVSAGTLEYIVFGGRLPVVVPITARSA</sequence>
<feature type="transmembrane region" description="Helical" evidence="1">
    <location>
        <begin position="53"/>
        <end position="74"/>
    </location>
</feature>
<proteinExistence type="predicted"/>
<keyword evidence="3" id="KW-1185">Reference proteome</keyword>
<dbReference type="EMBL" id="CAJGYO010000019">
    <property type="protein sequence ID" value="CAD6339920.1"/>
    <property type="molecule type" value="Genomic_DNA"/>
</dbReference>
<organism evidence="2 3">
    <name type="scientific">Miscanthus lutarioriparius</name>
    <dbReference type="NCBI Taxonomy" id="422564"/>
    <lineage>
        <taxon>Eukaryota</taxon>
        <taxon>Viridiplantae</taxon>
        <taxon>Streptophyta</taxon>
        <taxon>Embryophyta</taxon>
        <taxon>Tracheophyta</taxon>
        <taxon>Spermatophyta</taxon>
        <taxon>Magnoliopsida</taxon>
        <taxon>Liliopsida</taxon>
        <taxon>Poales</taxon>
        <taxon>Poaceae</taxon>
        <taxon>PACMAD clade</taxon>
        <taxon>Panicoideae</taxon>
        <taxon>Andropogonodae</taxon>
        <taxon>Andropogoneae</taxon>
        <taxon>Saccharinae</taxon>
        <taxon>Miscanthus</taxon>
    </lineage>
</organism>
<evidence type="ECO:0000313" key="3">
    <source>
        <dbReference type="Proteomes" id="UP000604825"/>
    </source>
</evidence>
<keyword evidence="1" id="KW-0812">Transmembrane</keyword>
<protein>
    <submittedName>
        <fullName evidence="2">Uncharacterized protein</fullName>
    </submittedName>
</protein>
<comment type="caution">
    <text evidence="2">The sequence shown here is derived from an EMBL/GenBank/DDBJ whole genome shotgun (WGS) entry which is preliminary data.</text>
</comment>
<evidence type="ECO:0000313" key="2">
    <source>
        <dbReference type="EMBL" id="CAD6339920.1"/>
    </source>
</evidence>
<keyword evidence="1" id="KW-1133">Transmembrane helix</keyword>
<feature type="transmembrane region" description="Helical" evidence="1">
    <location>
        <begin position="94"/>
        <end position="116"/>
    </location>
</feature>
<gene>
    <name evidence="2" type="ORF">NCGR_LOCUS64018</name>
</gene>
<keyword evidence="1" id="KW-0472">Membrane</keyword>
<name>A0A811SGY2_9POAL</name>
<dbReference type="OrthoDB" id="10495257at2759"/>
<evidence type="ECO:0000256" key="1">
    <source>
        <dbReference type="SAM" id="Phobius"/>
    </source>
</evidence>
<dbReference type="Proteomes" id="UP000604825">
    <property type="component" value="Unassembled WGS sequence"/>
</dbReference>